<dbReference type="PANTHER" id="PTHR41287:SF1">
    <property type="entry name" value="PROTEIN YMFN"/>
    <property type="match status" value="1"/>
</dbReference>
<sequence length="557" mass="60558">MSTKYSTACVDWADKIRRGDSIIPPPIFPEEAEAALAVMRELRIVDAPGSPTMGEACAPWVFDLAAAIFGSYDSQSGRRLIKEVFVLVSKKNSKSTVAGAIMLTALVRNWRQSAQFAILSPTVEVATNSFAPARDMVAKDEDLDALMLVQGHIKTITHRDSNATLKVLAADSNTVGGLKAVGVLVDELHLFGKVSSAENMFREAFGGLASRPEGFIIYLTTQSDEPPEGVFKQKLQYARDVRDGKIDDPAFLPVIFEHPDDMVESGECLKLENMWMTNPNIGYSVDQTFLEREYKKAEQAGEGSFRGFMAKHANVEIGMNLRSNRWAGADFWEAQAIRPFSFEELIERSEIISLGVDGGGLDDLLGFAAVGREKVTGKWLLWVRAWAHPSVLERRKSEVAKLEDFKESGEVVFVENIGDDVAELAGLAAQVKASGKLDKVGVDPNGLGGIIDALEKKGITQDNDEILGISQGWKLTGAIKTTERKLAEGVLQHGGTALMNWCVGNAKTVLQGNAVTITKQVSGSAKIDPLMATFNAVTLMSLNPHAKAHTQTFVSLD</sequence>
<dbReference type="EMBL" id="LR796746">
    <property type="protein sequence ID" value="CAB4163455.1"/>
    <property type="molecule type" value="Genomic_DNA"/>
</dbReference>
<dbReference type="GO" id="GO:0004519">
    <property type="term" value="F:endonuclease activity"/>
    <property type="evidence" value="ECO:0007669"/>
    <property type="project" value="InterPro"/>
</dbReference>
<name>A0A6J5P2N8_9CAUD</name>
<accession>A0A6J5P2N8</accession>
<reference evidence="3" key="1">
    <citation type="submission" date="2020-04" db="EMBL/GenBank/DDBJ databases">
        <authorList>
            <person name="Chiriac C."/>
            <person name="Salcher M."/>
            <person name="Ghai R."/>
            <person name="Kavagutti S V."/>
        </authorList>
    </citation>
    <scope>NUCLEOTIDE SEQUENCE</scope>
</reference>
<feature type="domain" description="Terminase large subunit-like endonuclease" evidence="2">
    <location>
        <begin position="274"/>
        <end position="539"/>
    </location>
</feature>
<dbReference type="PANTHER" id="PTHR41287">
    <property type="match status" value="1"/>
</dbReference>
<proteinExistence type="predicted"/>
<dbReference type="InterPro" id="IPR046461">
    <property type="entry name" value="TerL_ATPase"/>
</dbReference>
<dbReference type="InterPro" id="IPR027417">
    <property type="entry name" value="P-loop_NTPase"/>
</dbReference>
<dbReference type="InterPro" id="IPR046462">
    <property type="entry name" value="TerL_nuclease"/>
</dbReference>
<dbReference type="Pfam" id="PF20441">
    <property type="entry name" value="TerL_nuclease"/>
    <property type="match status" value="1"/>
</dbReference>
<protein>
    <submittedName>
        <fullName evidence="3">COG4626 Phage terminase-like protein, large subunit</fullName>
    </submittedName>
</protein>
<evidence type="ECO:0000259" key="1">
    <source>
        <dbReference type="Pfam" id="PF03354"/>
    </source>
</evidence>
<dbReference type="Pfam" id="PF03354">
    <property type="entry name" value="TerL_ATPase"/>
    <property type="match status" value="1"/>
</dbReference>
<evidence type="ECO:0000259" key="2">
    <source>
        <dbReference type="Pfam" id="PF20441"/>
    </source>
</evidence>
<feature type="domain" description="Terminase large subunit-like ATPase" evidence="1">
    <location>
        <begin position="66"/>
        <end position="237"/>
    </location>
</feature>
<dbReference type="Gene3D" id="3.40.50.300">
    <property type="entry name" value="P-loop containing nucleotide triphosphate hydrolases"/>
    <property type="match status" value="1"/>
</dbReference>
<dbReference type="InterPro" id="IPR005021">
    <property type="entry name" value="Terminase_largesu-like"/>
</dbReference>
<gene>
    <name evidence="3" type="ORF">UFOVP814_27</name>
</gene>
<organism evidence="3">
    <name type="scientific">uncultured Caudovirales phage</name>
    <dbReference type="NCBI Taxonomy" id="2100421"/>
    <lineage>
        <taxon>Viruses</taxon>
        <taxon>Duplodnaviria</taxon>
        <taxon>Heunggongvirae</taxon>
        <taxon>Uroviricota</taxon>
        <taxon>Caudoviricetes</taxon>
        <taxon>Peduoviridae</taxon>
        <taxon>Maltschvirus</taxon>
        <taxon>Maltschvirus maltsch</taxon>
    </lineage>
</organism>
<evidence type="ECO:0000313" key="3">
    <source>
        <dbReference type="EMBL" id="CAB4163455.1"/>
    </source>
</evidence>